<evidence type="ECO:0000313" key="2">
    <source>
        <dbReference type="Proteomes" id="UP000662074"/>
    </source>
</evidence>
<protein>
    <submittedName>
        <fullName evidence="1">Uncharacterized protein</fullName>
    </submittedName>
</protein>
<gene>
    <name evidence="1" type="ORF">GCM10011425_13300</name>
</gene>
<dbReference type="RefSeq" id="WP_188414994.1">
    <property type="nucleotide sequence ID" value="NZ_BMDO01000002.1"/>
</dbReference>
<dbReference type="Proteomes" id="UP000662074">
    <property type="component" value="Unassembled WGS sequence"/>
</dbReference>
<dbReference type="EMBL" id="BMDO01000002">
    <property type="protein sequence ID" value="GGI50118.1"/>
    <property type="molecule type" value="Genomic_DNA"/>
</dbReference>
<evidence type="ECO:0000313" key="1">
    <source>
        <dbReference type="EMBL" id="GGI50118.1"/>
    </source>
</evidence>
<comment type="caution">
    <text evidence="1">The sequence shown here is derived from an EMBL/GenBank/DDBJ whole genome shotgun (WGS) entry which is preliminary data.</text>
</comment>
<reference evidence="1" key="1">
    <citation type="journal article" date="2014" name="Int. J. Syst. Evol. Microbiol.">
        <title>Complete genome sequence of Corynebacterium casei LMG S-19264T (=DSM 44701T), isolated from a smear-ripened cheese.</title>
        <authorList>
            <consortium name="US DOE Joint Genome Institute (JGI-PGF)"/>
            <person name="Walter F."/>
            <person name="Albersmeier A."/>
            <person name="Kalinowski J."/>
            <person name="Ruckert C."/>
        </authorList>
    </citation>
    <scope>NUCLEOTIDE SEQUENCE</scope>
    <source>
        <strain evidence="1">CCM 8711</strain>
    </source>
</reference>
<keyword evidence="2" id="KW-1185">Reference proteome</keyword>
<proteinExistence type="predicted"/>
<accession>A0A917N0S2</accession>
<name>A0A917N0S2_9SPHI</name>
<sequence length="110" mass="12867">MKIIHTKSPVNTTDLKSFLETQLPPLFKKQRQADIDFIYTLIENGVEITQPEMYEDFLFRITVESNQEIHVTKSEHYTDDVNALTLEDILNNLFMEYPGRDNIDGIEEES</sequence>
<dbReference type="AlphaFoldDB" id="A0A917N0S2"/>
<organism evidence="1 2">
    <name type="scientific">Mucilaginibacter galii</name>
    <dbReference type="NCBI Taxonomy" id="2005073"/>
    <lineage>
        <taxon>Bacteria</taxon>
        <taxon>Pseudomonadati</taxon>
        <taxon>Bacteroidota</taxon>
        <taxon>Sphingobacteriia</taxon>
        <taxon>Sphingobacteriales</taxon>
        <taxon>Sphingobacteriaceae</taxon>
        <taxon>Mucilaginibacter</taxon>
    </lineage>
</organism>
<reference evidence="1" key="2">
    <citation type="submission" date="2020-09" db="EMBL/GenBank/DDBJ databases">
        <authorList>
            <person name="Sun Q."/>
            <person name="Sedlacek I."/>
        </authorList>
    </citation>
    <scope>NUCLEOTIDE SEQUENCE</scope>
    <source>
        <strain evidence="1">CCM 8711</strain>
    </source>
</reference>